<evidence type="ECO:0000313" key="6">
    <source>
        <dbReference type="Proteomes" id="UP000658997"/>
    </source>
</evidence>
<sequence>MITLSDEEAAQRLGPIVTTPVAKYPARITISGQYIDLVPLSPEHADALFPVVAQPEHERLWDYMLNPPFQGDALLFSSFIAARSANENNMVFWAIMDKAPPKLDSPKALGMISYLRISEIHRTIEIGNVMFSTLLQRSRKSSEVIYLLLKHAFEDLGYRRVEWKCNNLNTPSNRAAVRYGFTYEGLFKKHYLIKGRSRDTAWFAMVDDDWPQRKQALGGWLSQDNFDEQGGQKMSLKEAHQKAGYTAPETVSAPPLQL</sequence>
<feature type="region of interest" description="Disordered" evidence="1">
    <location>
        <begin position="238"/>
        <end position="258"/>
    </location>
</feature>
<reference evidence="3" key="2">
    <citation type="submission" date="2016-04" db="EMBL/GenBank/DDBJ databases">
        <authorList>
            <person name="Evans L.H."/>
            <person name="Alamgir A."/>
            <person name="Owens N."/>
            <person name="Weber N.D."/>
            <person name="Virtaneva K."/>
            <person name="Barbian K."/>
            <person name="Babar A."/>
            <person name="Rosenke K."/>
        </authorList>
    </citation>
    <scope>NUCLEOTIDE SEQUENCE</scope>
    <source>
        <strain evidence="3">UB2112</strain>
    </source>
</reference>
<keyword evidence="6" id="KW-1185">Reference proteome</keyword>
<dbReference type="InterPro" id="IPR016181">
    <property type="entry name" value="Acyl_CoA_acyltransferase"/>
</dbReference>
<protein>
    <submittedName>
        <fullName evidence="3">Related to GNAT family acetyltransferase</fullName>
    </submittedName>
</protein>
<feature type="domain" description="N-acetyltransferase" evidence="2">
    <location>
        <begin position="37"/>
        <end position="182"/>
    </location>
</feature>
<dbReference type="GO" id="GO:1990189">
    <property type="term" value="F:protein N-terminal-serine acetyltransferase activity"/>
    <property type="evidence" value="ECO:0007669"/>
    <property type="project" value="TreeGrafter"/>
</dbReference>
<dbReference type="PANTHER" id="PTHR43441:SF2">
    <property type="entry name" value="FAMILY ACETYLTRANSFERASE, PUTATIVE (AFU_ORTHOLOGUE AFUA_7G00850)-RELATED"/>
    <property type="match status" value="1"/>
</dbReference>
<dbReference type="Pfam" id="PF13302">
    <property type="entry name" value="Acetyltransf_3"/>
    <property type="match status" value="1"/>
</dbReference>
<organism evidence="3 5">
    <name type="scientific">Ustilago bromivora</name>
    <dbReference type="NCBI Taxonomy" id="307758"/>
    <lineage>
        <taxon>Eukaryota</taxon>
        <taxon>Fungi</taxon>
        <taxon>Dikarya</taxon>
        <taxon>Basidiomycota</taxon>
        <taxon>Ustilaginomycotina</taxon>
        <taxon>Ustilaginomycetes</taxon>
        <taxon>Ustilaginales</taxon>
        <taxon>Ustilaginaceae</taxon>
        <taxon>Ustilago</taxon>
    </lineage>
</organism>
<evidence type="ECO:0000313" key="5">
    <source>
        <dbReference type="Proteomes" id="UP000179920"/>
    </source>
</evidence>
<dbReference type="GO" id="GO:0008999">
    <property type="term" value="F:protein-N-terminal-alanine acetyltransferase activity"/>
    <property type="evidence" value="ECO:0007669"/>
    <property type="project" value="TreeGrafter"/>
</dbReference>
<dbReference type="InterPro" id="IPR051908">
    <property type="entry name" value="Ribosomal_N-acetyltransferase"/>
</dbReference>
<accession>A0A1K0G267</accession>
<proteinExistence type="predicted"/>
<dbReference type="EMBL" id="LT558120">
    <property type="protein sequence ID" value="SAM81339.1"/>
    <property type="molecule type" value="Genomic_DNA"/>
</dbReference>
<gene>
    <name evidence="4" type="ORF">UBRO2_02060</name>
    <name evidence="3" type="ORF">UBRO_02898</name>
</gene>
<keyword evidence="3" id="KW-0808">Transferase</keyword>
<dbReference type="InterPro" id="IPR000182">
    <property type="entry name" value="GNAT_dom"/>
</dbReference>
<evidence type="ECO:0000313" key="3">
    <source>
        <dbReference type="EMBL" id="SAM81339.1"/>
    </source>
</evidence>
<dbReference type="AlphaFoldDB" id="A0A1K0G267"/>
<reference evidence="4" key="3">
    <citation type="submission" date="2018-08" db="EMBL/GenBank/DDBJ databases">
        <authorList>
            <person name="Guldener U."/>
        </authorList>
    </citation>
    <scope>NUCLEOTIDE SEQUENCE</scope>
    <source>
        <strain evidence="4">UB2</strain>
    </source>
</reference>
<dbReference type="Proteomes" id="UP000658997">
    <property type="component" value="Unassembled WGS sequence"/>
</dbReference>
<dbReference type="FunFam" id="3.40.630.30:FF:000047">
    <property type="entry name" value="Acetyltransferase, GNAT family"/>
    <property type="match status" value="1"/>
</dbReference>
<evidence type="ECO:0000259" key="2">
    <source>
        <dbReference type="Pfam" id="PF13302"/>
    </source>
</evidence>
<dbReference type="Proteomes" id="UP000179920">
    <property type="component" value="Chromosome IV"/>
</dbReference>
<name>A0A1K0G267_9BASI</name>
<dbReference type="Gene3D" id="3.40.630.30">
    <property type="match status" value="1"/>
</dbReference>
<reference evidence="5" key="1">
    <citation type="submission" date="2016-04" db="EMBL/GenBank/DDBJ databases">
        <authorList>
            <person name="Guldener U."/>
            <person name="Guldener U."/>
        </authorList>
    </citation>
    <scope>NUCLEOTIDE SEQUENCE [LARGE SCALE GENOMIC DNA]</scope>
    <source>
        <strain evidence="5">UB2112</strain>
    </source>
</reference>
<dbReference type="OrthoDB" id="41238at2759"/>
<evidence type="ECO:0000313" key="4">
    <source>
        <dbReference type="EMBL" id="SYW77868.1"/>
    </source>
</evidence>
<evidence type="ECO:0000256" key="1">
    <source>
        <dbReference type="SAM" id="MobiDB-lite"/>
    </source>
</evidence>
<dbReference type="EMBL" id="ULHB01000030">
    <property type="protein sequence ID" value="SYW77868.1"/>
    <property type="molecule type" value="Genomic_DNA"/>
</dbReference>
<dbReference type="PANTHER" id="PTHR43441">
    <property type="entry name" value="RIBOSOMAL-PROTEIN-SERINE ACETYLTRANSFERASE"/>
    <property type="match status" value="1"/>
</dbReference>
<dbReference type="SUPFAM" id="SSF55729">
    <property type="entry name" value="Acyl-CoA N-acyltransferases (Nat)"/>
    <property type="match status" value="1"/>
</dbReference>